<keyword evidence="3" id="KW-1185">Reference proteome</keyword>
<dbReference type="EMBL" id="NJEU01000162">
    <property type="protein sequence ID" value="PHH80205.1"/>
    <property type="molecule type" value="Genomic_DNA"/>
</dbReference>
<evidence type="ECO:0000313" key="2">
    <source>
        <dbReference type="EMBL" id="PHH80205.1"/>
    </source>
</evidence>
<dbReference type="AlphaFoldDB" id="A0A2C5ZE72"/>
<organism evidence="2 3">
    <name type="scientific">Ophiocordyceps australis</name>
    <dbReference type="NCBI Taxonomy" id="1399860"/>
    <lineage>
        <taxon>Eukaryota</taxon>
        <taxon>Fungi</taxon>
        <taxon>Dikarya</taxon>
        <taxon>Ascomycota</taxon>
        <taxon>Pezizomycotina</taxon>
        <taxon>Sordariomycetes</taxon>
        <taxon>Hypocreomycetidae</taxon>
        <taxon>Hypocreales</taxon>
        <taxon>Ophiocordycipitaceae</taxon>
        <taxon>Ophiocordyceps</taxon>
    </lineage>
</organism>
<evidence type="ECO:0000256" key="1">
    <source>
        <dbReference type="SAM" id="SignalP"/>
    </source>
</evidence>
<keyword evidence="1" id="KW-0732">Signal</keyword>
<dbReference type="OrthoDB" id="10552638at2759"/>
<dbReference type="Proteomes" id="UP000224854">
    <property type="component" value="Unassembled WGS sequence"/>
</dbReference>
<proteinExistence type="predicted"/>
<evidence type="ECO:0008006" key="4">
    <source>
        <dbReference type="Google" id="ProtNLM"/>
    </source>
</evidence>
<gene>
    <name evidence="2" type="ORF">CDD82_1918</name>
</gene>
<comment type="caution">
    <text evidence="2">The sequence shown here is derived from an EMBL/GenBank/DDBJ whole genome shotgun (WGS) entry which is preliminary data.</text>
</comment>
<sequence>MHFKTLLAIMSTMVAARAINEASGIEKKNSAQTGCQWFGDAPLCAGTCPGGWQLSYRDACGPGIELF</sequence>
<evidence type="ECO:0000313" key="3">
    <source>
        <dbReference type="Proteomes" id="UP000224854"/>
    </source>
</evidence>
<accession>A0A2C5ZE72</accession>
<feature type="signal peptide" evidence="1">
    <location>
        <begin position="1"/>
        <end position="18"/>
    </location>
</feature>
<protein>
    <recommendedName>
        <fullName evidence="4">CBM1 domain-containing protein</fullName>
    </recommendedName>
</protein>
<reference evidence="2 3" key="1">
    <citation type="submission" date="2017-06" db="EMBL/GenBank/DDBJ databases">
        <title>Ant-infecting Ophiocordyceps genomes reveal a high diversity of potential behavioral manipulation genes and a possible major role for enterotoxins.</title>
        <authorList>
            <person name="De Bekker C."/>
            <person name="Evans H.C."/>
            <person name="Brachmann A."/>
            <person name="Hughes D.P."/>
        </authorList>
    </citation>
    <scope>NUCLEOTIDE SEQUENCE [LARGE SCALE GENOMIC DNA]</scope>
    <source>
        <strain evidence="2 3">1348a</strain>
    </source>
</reference>
<name>A0A2C5ZE72_9HYPO</name>
<feature type="chain" id="PRO_5013084136" description="CBM1 domain-containing protein" evidence="1">
    <location>
        <begin position="19"/>
        <end position="67"/>
    </location>
</feature>